<dbReference type="EMBL" id="KN825328">
    <property type="protein sequence ID" value="KIK91973.1"/>
    <property type="molecule type" value="Genomic_DNA"/>
</dbReference>
<evidence type="ECO:0000313" key="2">
    <source>
        <dbReference type="Proteomes" id="UP000054538"/>
    </source>
</evidence>
<protein>
    <submittedName>
        <fullName evidence="1">Uncharacterized protein</fullName>
    </submittedName>
</protein>
<keyword evidence="2" id="KW-1185">Reference proteome</keyword>
<dbReference type="InParanoid" id="A0A0D0DL65"/>
<sequence length="106" mass="11473">MSSVTQKAKFGIDVRVTPPESIKVYHPIPGLLPQSIPQASALKLIATLVNPLLDPQSGPSSDLKDQIINALEVRVASLESQVERIPDLELQVSNLAKVIKALQEQV</sequence>
<dbReference type="Proteomes" id="UP000054538">
    <property type="component" value="Unassembled WGS sequence"/>
</dbReference>
<accession>A0A0D0DL65</accession>
<evidence type="ECO:0000313" key="1">
    <source>
        <dbReference type="EMBL" id="KIK91973.1"/>
    </source>
</evidence>
<gene>
    <name evidence="1" type="ORF">PAXRUDRAFT_13495</name>
</gene>
<reference evidence="2" key="2">
    <citation type="submission" date="2015-01" db="EMBL/GenBank/DDBJ databases">
        <title>Evolutionary Origins and Diversification of the Mycorrhizal Mutualists.</title>
        <authorList>
            <consortium name="DOE Joint Genome Institute"/>
            <consortium name="Mycorrhizal Genomics Consortium"/>
            <person name="Kohler A."/>
            <person name="Kuo A."/>
            <person name="Nagy L.G."/>
            <person name="Floudas D."/>
            <person name="Copeland A."/>
            <person name="Barry K.W."/>
            <person name="Cichocki N."/>
            <person name="Veneault-Fourrey C."/>
            <person name="LaButti K."/>
            <person name="Lindquist E.A."/>
            <person name="Lipzen A."/>
            <person name="Lundell T."/>
            <person name="Morin E."/>
            <person name="Murat C."/>
            <person name="Riley R."/>
            <person name="Ohm R."/>
            <person name="Sun H."/>
            <person name="Tunlid A."/>
            <person name="Henrissat B."/>
            <person name="Grigoriev I.V."/>
            <person name="Hibbett D.S."/>
            <person name="Martin F."/>
        </authorList>
    </citation>
    <scope>NUCLEOTIDE SEQUENCE [LARGE SCALE GENOMIC DNA]</scope>
    <source>
        <strain evidence="2">Ve08.2h10</strain>
    </source>
</reference>
<proteinExistence type="predicted"/>
<name>A0A0D0DL65_9AGAM</name>
<organism evidence="1 2">
    <name type="scientific">Paxillus rubicundulus Ve08.2h10</name>
    <dbReference type="NCBI Taxonomy" id="930991"/>
    <lineage>
        <taxon>Eukaryota</taxon>
        <taxon>Fungi</taxon>
        <taxon>Dikarya</taxon>
        <taxon>Basidiomycota</taxon>
        <taxon>Agaricomycotina</taxon>
        <taxon>Agaricomycetes</taxon>
        <taxon>Agaricomycetidae</taxon>
        <taxon>Boletales</taxon>
        <taxon>Paxilineae</taxon>
        <taxon>Paxillaceae</taxon>
        <taxon>Paxillus</taxon>
    </lineage>
</organism>
<dbReference type="HOGENOM" id="CLU_138692_0_0_1"/>
<dbReference type="AlphaFoldDB" id="A0A0D0DL65"/>
<reference evidence="1 2" key="1">
    <citation type="submission" date="2014-04" db="EMBL/GenBank/DDBJ databases">
        <authorList>
            <consortium name="DOE Joint Genome Institute"/>
            <person name="Kuo A."/>
            <person name="Kohler A."/>
            <person name="Jargeat P."/>
            <person name="Nagy L.G."/>
            <person name="Floudas D."/>
            <person name="Copeland A."/>
            <person name="Barry K.W."/>
            <person name="Cichocki N."/>
            <person name="Veneault-Fourrey C."/>
            <person name="LaButti K."/>
            <person name="Lindquist E.A."/>
            <person name="Lipzen A."/>
            <person name="Lundell T."/>
            <person name="Morin E."/>
            <person name="Murat C."/>
            <person name="Sun H."/>
            <person name="Tunlid A."/>
            <person name="Henrissat B."/>
            <person name="Grigoriev I.V."/>
            <person name="Hibbett D.S."/>
            <person name="Martin F."/>
            <person name="Nordberg H.P."/>
            <person name="Cantor M.N."/>
            <person name="Hua S.X."/>
        </authorList>
    </citation>
    <scope>NUCLEOTIDE SEQUENCE [LARGE SCALE GENOMIC DNA]</scope>
    <source>
        <strain evidence="1 2">Ve08.2h10</strain>
    </source>
</reference>